<dbReference type="InterPro" id="IPR001917">
    <property type="entry name" value="Aminotrans_II_pyridoxalP_BS"/>
</dbReference>
<dbReference type="Gene3D" id="3.40.640.10">
    <property type="entry name" value="Type I PLP-dependent aspartate aminotransferase-like (Major domain)"/>
    <property type="match status" value="1"/>
</dbReference>
<dbReference type="GO" id="GO:0046512">
    <property type="term" value="P:sphingosine biosynthetic process"/>
    <property type="evidence" value="ECO:0007669"/>
    <property type="project" value="TreeGrafter"/>
</dbReference>
<reference evidence="10" key="1">
    <citation type="journal article" date="2011" name="PLoS Biol.">
        <title>Gene gain and loss during evolution of obligate parasitism in the white rust pathogen of Arabidopsis thaliana.</title>
        <authorList>
            <person name="Kemen E."/>
            <person name="Gardiner A."/>
            <person name="Schultz-Larsen T."/>
            <person name="Kemen A.C."/>
            <person name="Balmuth A.L."/>
            <person name="Robert-Seilaniantz A."/>
            <person name="Bailey K."/>
            <person name="Holub E."/>
            <person name="Studholme D.J."/>
            <person name="Maclean D."/>
            <person name="Jones J.D."/>
        </authorList>
    </citation>
    <scope>NUCLEOTIDE SEQUENCE</scope>
</reference>
<evidence type="ECO:0000256" key="8">
    <source>
        <dbReference type="SAM" id="Phobius"/>
    </source>
</evidence>
<feature type="transmembrane region" description="Helical" evidence="8">
    <location>
        <begin position="6"/>
        <end position="29"/>
    </location>
</feature>
<dbReference type="Pfam" id="PF00155">
    <property type="entry name" value="Aminotran_1_2"/>
    <property type="match status" value="1"/>
</dbReference>
<keyword evidence="8" id="KW-1133">Transmembrane helix</keyword>
<evidence type="ECO:0000256" key="1">
    <source>
        <dbReference type="ARBA" id="ARBA00001933"/>
    </source>
</evidence>
<evidence type="ECO:0000256" key="7">
    <source>
        <dbReference type="RuleBase" id="RU003693"/>
    </source>
</evidence>
<evidence type="ECO:0000256" key="6">
    <source>
        <dbReference type="ARBA" id="ARBA00048528"/>
    </source>
</evidence>
<reference evidence="10" key="2">
    <citation type="submission" date="2011-02" db="EMBL/GenBank/DDBJ databases">
        <authorList>
            <person name="MacLean D."/>
        </authorList>
    </citation>
    <scope>NUCLEOTIDE SEQUENCE</scope>
</reference>
<dbReference type="GO" id="GO:0016020">
    <property type="term" value="C:membrane"/>
    <property type="evidence" value="ECO:0007669"/>
    <property type="project" value="GOC"/>
</dbReference>
<comment type="cofactor">
    <cofactor evidence="1 7">
        <name>pyridoxal 5'-phosphate</name>
        <dbReference type="ChEBI" id="CHEBI:597326"/>
    </cofactor>
</comment>
<keyword evidence="5 7" id="KW-0663">Pyridoxal phosphate</keyword>
<feature type="domain" description="Aminotransferase class I/classII large" evidence="9">
    <location>
        <begin position="105"/>
        <end position="462"/>
    </location>
</feature>
<dbReference type="HOGENOM" id="CLU_015846_7_0_1"/>
<keyword evidence="8" id="KW-0472">Membrane</keyword>
<dbReference type="PANTHER" id="PTHR13693">
    <property type="entry name" value="CLASS II AMINOTRANSFERASE/8-AMINO-7-OXONONANOATE SYNTHASE"/>
    <property type="match status" value="1"/>
</dbReference>
<dbReference type="InterPro" id="IPR004839">
    <property type="entry name" value="Aminotransferase_I/II_large"/>
</dbReference>
<gene>
    <name evidence="10" type="primary">AlNc14C25G2495</name>
    <name evidence="10" type="ORF">ALNC14_028940</name>
</gene>
<evidence type="ECO:0000256" key="3">
    <source>
        <dbReference type="ARBA" id="ARBA00013220"/>
    </source>
</evidence>
<evidence type="ECO:0000259" key="9">
    <source>
        <dbReference type="Pfam" id="PF00155"/>
    </source>
</evidence>
<organism evidence="10">
    <name type="scientific">Albugo laibachii Nc14</name>
    <dbReference type="NCBI Taxonomy" id="890382"/>
    <lineage>
        <taxon>Eukaryota</taxon>
        <taxon>Sar</taxon>
        <taxon>Stramenopiles</taxon>
        <taxon>Oomycota</taxon>
        <taxon>Peronosporomycetes</taxon>
        <taxon>Albuginales</taxon>
        <taxon>Albuginaceae</taxon>
        <taxon>Albugo</taxon>
    </lineage>
</organism>
<dbReference type="GO" id="GO:0017059">
    <property type="term" value="C:serine palmitoyltransferase complex"/>
    <property type="evidence" value="ECO:0007669"/>
    <property type="project" value="TreeGrafter"/>
</dbReference>
<dbReference type="GO" id="GO:0046513">
    <property type="term" value="P:ceramide biosynthetic process"/>
    <property type="evidence" value="ECO:0007669"/>
    <property type="project" value="TreeGrafter"/>
</dbReference>
<evidence type="ECO:0000313" key="10">
    <source>
        <dbReference type="EMBL" id="CCA16751.1"/>
    </source>
</evidence>
<dbReference type="InterPro" id="IPR050087">
    <property type="entry name" value="AON_synthase_class-II"/>
</dbReference>
<dbReference type="InterPro" id="IPR015424">
    <property type="entry name" value="PyrdxlP-dep_Trfase"/>
</dbReference>
<name>F0W6K6_9STRA</name>
<accession>F0W6K6</accession>
<protein>
    <recommendedName>
        <fullName evidence="3">serine C-palmitoyltransferase</fullName>
        <ecNumber evidence="3">2.3.1.50</ecNumber>
    </recommendedName>
</protein>
<dbReference type="EMBL" id="FR824070">
    <property type="protein sequence ID" value="CCA16751.1"/>
    <property type="molecule type" value="Genomic_DNA"/>
</dbReference>
<evidence type="ECO:0000256" key="2">
    <source>
        <dbReference type="ARBA" id="ARBA00008392"/>
    </source>
</evidence>
<dbReference type="Gene3D" id="3.90.1150.10">
    <property type="entry name" value="Aspartate Aminotransferase, domain 1"/>
    <property type="match status" value="1"/>
</dbReference>
<evidence type="ECO:0000256" key="4">
    <source>
        <dbReference type="ARBA" id="ARBA00022679"/>
    </source>
</evidence>
<dbReference type="CDD" id="cd06454">
    <property type="entry name" value="KBL_like"/>
    <property type="match status" value="1"/>
</dbReference>
<dbReference type="GO" id="GO:0030170">
    <property type="term" value="F:pyridoxal phosphate binding"/>
    <property type="evidence" value="ECO:0007669"/>
    <property type="project" value="InterPro"/>
</dbReference>
<dbReference type="EC" id="2.3.1.50" evidence="3"/>
<comment type="catalytic activity">
    <reaction evidence="6">
        <text>L-serine + hexadecanoyl-CoA + H(+) = 3-oxosphinganine + CO2 + CoA</text>
        <dbReference type="Rhea" id="RHEA:14761"/>
        <dbReference type="ChEBI" id="CHEBI:15378"/>
        <dbReference type="ChEBI" id="CHEBI:16526"/>
        <dbReference type="ChEBI" id="CHEBI:33384"/>
        <dbReference type="ChEBI" id="CHEBI:57287"/>
        <dbReference type="ChEBI" id="CHEBI:57379"/>
        <dbReference type="ChEBI" id="CHEBI:58299"/>
        <dbReference type="EC" id="2.3.1.50"/>
    </reaction>
</comment>
<dbReference type="InterPro" id="IPR015421">
    <property type="entry name" value="PyrdxlP-dep_Trfase_major"/>
</dbReference>
<sequence>MERVPWTAAMFCYIQIAILLTIGHIRDFFGRLSGYSRYKNSPTKPGFAQLLISWENFYTNRIYHRGHDVFNRPVANAPGAHIDVIERYSIDGGKTLQRKAGCVKRCVNLGSYNYLGFADDWMNTCSKDVFRTVERFGLASLSSSMEFGTTTVHRELEEEFAKFIGKPAALVYNMGFATNTTTIPALMGKGSLIISDSLNHSSIVNGARASGARVAVFRHNDPKHLEHTLRVNIAQGQPRTHRAWKKIMVMIEGIYSMEGEIVHLRAIVDVVKKYKAYIYVDEAHSIGALGGSGRGICEYAGVDPSEVDILMGTFTKSFGGMGGYIAASEEIISHIRTASAGSVYAASLSPVVAQQVLTSLKIISRTDIGRKKIEALRENSNYFRQGLMDMGVVTLGDFDSPVIPVMLYCLSKIPEFSRQCLDRNLAVVTVGFPATPLLLSRVRFCISAAHTKEDLDKALKQIKEVSSNCNIQYMKSWMG</sequence>
<dbReference type="PROSITE" id="PS00599">
    <property type="entry name" value="AA_TRANSFER_CLASS_2"/>
    <property type="match status" value="1"/>
</dbReference>
<proteinExistence type="inferred from homology"/>
<dbReference type="InterPro" id="IPR015422">
    <property type="entry name" value="PyrdxlP-dep_Trfase_small"/>
</dbReference>
<evidence type="ECO:0000256" key="5">
    <source>
        <dbReference type="ARBA" id="ARBA00022898"/>
    </source>
</evidence>
<dbReference type="SUPFAM" id="SSF53383">
    <property type="entry name" value="PLP-dependent transferases"/>
    <property type="match status" value="1"/>
</dbReference>
<comment type="similarity">
    <text evidence="2 7">Belongs to the class-II pyridoxal-phosphate-dependent aminotransferase family.</text>
</comment>
<dbReference type="PANTHER" id="PTHR13693:SF3">
    <property type="entry name" value="LD36009P"/>
    <property type="match status" value="1"/>
</dbReference>
<keyword evidence="4 10" id="KW-0808">Transferase</keyword>
<dbReference type="AlphaFoldDB" id="F0W6K6"/>
<keyword evidence="8" id="KW-0812">Transmembrane</keyword>
<dbReference type="GO" id="GO:0004758">
    <property type="term" value="F:serine C-palmitoyltransferase activity"/>
    <property type="evidence" value="ECO:0007669"/>
    <property type="project" value="UniProtKB-EC"/>
</dbReference>